<sequence>MAAILVSGCRHTLTVLDAISTSTAPANEKPQMFAEDNQASELQNYKERQLVLIFQSLIRMDQHIGLAITKEQAVAMLPFVRKSIDEGSLNEIDHKAVMKELTAEQQLFLYQLTKQISNCTMKRNDQLPEEVSSEEREKRIAAFKARRSINDSFDEGRGDPIHGGELSLLDGKALGQSVEKQLIELLEAKQ</sequence>
<reference evidence="1" key="1">
    <citation type="submission" date="2020-02" db="EMBL/GenBank/DDBJ databases">
        <authorList>
            <person name="Shen X.-R."/>
            <person name="Zhang Y.-X."/>
        </authorList>
    </citation>
    <scope>NUCLEOTIDE SEQUENCE</scope>
    <source>
        <strain evidence="1">SYP-B3998</strain>
    </source>
</reference>
<name>A0A6G3ZWB5_9BACL</name>
<comment type="caution">
    <text evidence="1">The sequence shown here is derived from an EMBL/GenBank/DDBJ whole genome shotgun (WGS) entry which is preliminary data.</text>
</comment>
<dbReference type="EMBL" id="JAAIKC010000003">
    <property type="protein sequence ID" value="NEW06422.1"/>
    <property type="molecule type" value="Genomic_DNA"/>
</dbReference>
<dbReference type="RefSeq" id="WP_163945409.1">
    <property type="nucleotide sequence ID" value="NZ_JAAIKC010000003.1"/>
</dbReference>
<proteinExistence type="predicted"/>
<dbReference type="AlphaFoldDB" id="A0A6G3ZWB5"/>
<gene>
    <name evidence="1" type="ORF">GK047_10415</name>
</gene>
<accession>A0A6G3ZWB5</accession>
<protein>
    <submittedName>
        <fullName evidence="1">Uncharacterized protein</fullName>
    </submittedName>
</protein>
<evidence type="ECO:0000313" key="1">
    <source>
        <dbReference type="EMBL" id="NEW06422.1"/>
    </source>
</evidence>
<organism evidence="1">
    <name type="scientific">Paenibacillus sp. SYP-B3998</name>
    <dbReference type="NCBI Taxonomy" id="2678564"/>
    <lineage>
        <taxon>Bacteria</taxon>
        <taxon>Bacillati</taxon>
        <taxon>Bacillota</taxon>
        <taxon>Bacilli</taxon>
        <taxon>Bacillales</taxon>
        <taxon>Paenibacillaceae</taxon>
        <taxon>Paenibacillus</taxon>
    </lineage>
</organism>